<evidence type="ECO:0000313" key="2">
    <source>
        <dbReference type="WBParaSite" id="jg9385"/>
    </source>
</evidence>
<dbReference type="WBParaSite" id="jg9385">
    <property type="protein sequence ID" value="jg9385"/>
    <property type="gene ID" value="jg9385"/>
</dbReference>
<dbReference type="AlphaFoldDB" id="A0A915ETL1"/>
<dbReference type="Proteomes" id="UP000887574">
    <property type="component" value="Unplaced"/>
</dbReference>
<proteinExistence type="predicted"/>
<keyword evidence="1" id="KW-1185">Reference proteome</keyword>
<reference evidence="2" key="1">
    <citation type="submission" date="2022-11" db="UniProtKB">
        <authorList>
            <consortium name="WormBaseParasite"/>
        </authorList>
    </citation>
    <scope>IDENTIFICATION</scope>
</reference>
<name>A0A915ETL1_9BILA</name>
<protein>
    <submittedName>
        <fullName evidence="2">Reverse transcriptase domain-containing protein</fullName>
    </submittedName>
</protein>
<accession>A0A915ETL1</accession>
<evidence type="ECO:0000313" key="1">
    <source>
        <dbReference type="Proteomes" id="UP000887574"/>
    </source>
</evidence>
<sequence length="265" mass="30447">MAAAWIKQHLTEHSILPKEQLALVEGKWGCIHAAIIDQAKSAQITDKGRYPASFGFVDFKNAFDSPSQPLISTVLHKIGIEKGVINLIANLRSKWCVHYEVPTPTGVRKSRGLRIKNGLLQERVRTIWNKELNVTFRQKIKLTNTCVAPIARYYGSMMIIGRGMLVANLHRFDELDAAIRMIIVSEKAKQFNTSKDRVYIHPSSMGYGLTSMKNSVEDSIMYNYMYLMLDDDLSAQRALFKEFVVRNRRNFNQRYRSALNKVWYV</sequence>
<organism evidence="1 2">
    <name type="scientific">Ditylenchus dipsaci</name>
    <dbReference type="NCBI Taxonomy" id="166011"/>
    <lineage>
        <taxon>Eukaryota</taxon>
        <taxon>Metazoa</taxon>
        <taxon>Ecdysozoa</taxon>
        <taxon>Nematoda</taxon>
        <taxon>Chromadorea</taxon>
        <taxon>Rhabditida</taxon>
        <taxon>Tylenchina</taxon>
        <taxon>Tylenchomorpha</taxon>
        <taxon>Sphaerularioidea</taxon>
        <taxon>Anguinidae</taxon>
        <taxon>Anguininae</taxon>
        <taxon>Ditylenchus</taxon>
    </lineage>
</organism>